<comment type="similarity">
    <text evidence="2 11">Belongs to the serpin family.</text>
</comment>
<dbReference type="RefSeq" id="XP_020830033.1">
    <property type="nucleotide sequence ID" value="XM_020974374.1"/>
</dbReference>
<dbReference type="RefSeq" id="XP_020830029.1">
    <property type="nucleotide sequence ID" value="XM_020974370.1"/>
</dbReference>
<dbReference type="InterPro" id="IPR042185">
    <property type="entry name" value="Serpin_sf_2"/>
</dbReference>
<dbReference type="KEGG" id="pcw:110199486"/>
<dbReference type="InterPro" id="IPR023796">
    <property type="entry name" value="Serpin_dom"/>
</dbReference>
<evidence type="ECO:0000256" key="11">
    <source>
        <dbReference type="RuleBase" id="RU000411"/>
    </source>
</evidence>
<evidence type="ECO:0000313" key="15">
    <source>
        <dbReference type="Proteomes" id="UP000515140"/>
    </source>
</evidence>
<evidence type="ECO:0000256" key="13">
    <source>
        <dbReference type="SAM" id="SignalP"/>
    </source>
</evidence>
<keyword evidence="3" id="KW-0964">Secreted</keyword>
<evidence type="ECO:0000256" key="9">
    <source>
        <dbReference type="ARBA" id="ARBA00023180"/>
    </source>
</evidence>
<evidence type="ECO:0000313" key="21">
    <source>
        <dbReference type="RefSeq" id="XP_020830035.1"/>
    </source>
</evidence>
<evidence type="ECO:0000313" key="17">
    <source>
        <dbReference type="RefSeq" id="XP_020830031.1"/>
    </source>
</evidence>
<feature type="compositionally biased region" description="Polar residues" evidence="12">
    <location>
        <begin position="33"/>
        <end position="45"/>
    </location>
</feature>
<dbReference type="GO" id="GO:0004867">
    <property type="term" value="F:serine-type endopeptidase inhibitor activity"/>
    <property type="evidence" value="ECO:0007669"/>
    <property type="project" value="UniProtKB-KW"/>
</dbReference>
<evidence type="ECO:0000256" key="1">
    <source>
        <dbReference type="ARBA" id="ARBA00004613"/>
    </source>
</evidence>
<evidence type="ECO:0000256" key="12">
    <source>
        <dbReference type="SAM" id="MobiDB-lite"/>
    </source>
</evidence>
<dbReference type="GeneTree" id="ENSGT00940000159681"/>
<dbReference type="InterPro" id="IPR000215">
    <property type="entry name" value="Serpin_fam"/>
</dbReference>
<reference evidence="16 17" key="1">
    <citation type="submission" date="2025-04" db="UniProtKB">
        <authorList>
            <consortium name="RefSeq"/>
        </authorList>
    </citation>
    <scope>IDENTIFICATION</scope>
    <source>
        <tissue evidence="16 17">Spleen</tissue>
    </source>
</reference>
<dbReference type="InterPro" id="IPR042178">
    <property type="entry name" value="Serpin_sf_1"/>
</dbReference>
<keyword evidence="5" id="KW-0356">Hemostasis</keyword>
<dbReference type="PANTHER" id="PTHR11461">
    <property type="entry name" value="SERINE PROTEASE INHIBITOR, SERPIN"/>
    <property type="match status" value="1"/>
</dbReference>
<evidence type="ECO:0000256" key="5">
    <source>
        <dbReference type="ARBA" id="ARBA00022696"/>
    </source>
</evidence>
<evidence type="ECO:0000259" key="14">
    <source>
        <dbReference type="SMART" id="SM00093"/>
    </source>
</evidence>
<feature type="signal peptide" evidence="13">
    <location>
        <begin position="1"/>
        <end position="20"/>
    </location>
</feature>
<accession>A0A6P5JG21</accession>
<evidence type="ECO:0000256" key="10">
    <source>
        <dbReference type="ARBA" id="ARBA00023281"/>
    </source>
</evidence>
<dbReference type="Pfam" id="PF00079">
    <property type="entry name" value="Serpin"/>
    <property type="match status" value="1"/>
</dbReference>
<dbReference type="PANTHER" id="PTHR11461:SF159">
    <property type="entry name" value="PLASMA PROTEASE C1 INHIBITOR"/>
    <property type="match status" value="1"/>
</dbReference>
<dbReference type="RefSeq" id="XP_020830034.1">
    <property type="nucleotide sequence ID" value="XM_020974375.1"/>
</dbReference>
<keyword evidence="15" id="KW-1185">Reference proteome</keyword>
<dbReference type="SUPFAM" id="SSF56574">
    <property type="entry name" value="Serpins"/>
    <property type="match status" value="1"/>
</dbReference>
<dbReference type="GO" id="GO:0005615">
    <property type="term" value="C:extracellular space"/>
    <property type="evidence" value="ECO:0007669"/>
    <property type="project" value="InterPro"/>
</dbReference>
<evidence type="ECO:0000256" key="6">
    <source>
        <dbReference type="ARBA" id="ARBA00022729"/>
    </source>
</evidence>
<comment type="subcellular location">
    <subcellularLocation>
        <location evidence="1">Secreted</location>
    </subcellularLocation>
</comment>
<dbReference type="Gene3D" id="3.30.497.10">
    <property type="entry name" value="Antithrombin, subunit I, domain 2"/>
    <property type="match status" value="1"/>
</dbReference>
<evidence type="ECO:0000256" key="7">
    <source>
        <dbReference type="ARBA" id="ARBA00022900"/>
    </source>
</evidence>
<keyword evidence="10" id="KW-0280">Fibrinolysis</keyword>
<dbReference type="AlphaFoldDB" id="A0A6P5JG21"/>
<dbReference type="Gene3D" id="2.30.39.10">
    <property type="entry name" value="Alpha-1-antitrypsin, domain 1"/>
    <property type="match status" value="1"/>
</dbReference>
<evidence type="ECO:0000256" key="4">
    <source>
        <dbReference type="ARBA" id="ARBA00022690"/>
    </source>
</evidence>
<feature type="compositionally biased region" description="Low complexity" evidence="12">
    <location>
        <begin position="113"/>
        <end position="126"/>
    </location>
</feature>
<protein>
    <submittedName>
        <fullName evidence="16 17">Plasma protease C1 inhibitor</fullName>
    </submittedName>
</protein>
<dbReference type="GeneID" id="110199486"/>
<sequence>MAARLTPLLTLLLLFLVARADVDHGSREKVQTNKDGISLTQSSGKNESEADLDNSNGHITSQKVVKNEKAAEETIEVHRRPSEKSFVDPFMIPPSEPLTDHPTKLSTNFSTHPPTESTTQPTTLSPTEPPTQPTSQPTTQAPPEPTCLVPATSCSEIKTQEAEKMLGAALTDFSLKLYQAFSSVKKIDSNMVFSPFSIASLLTNILLGAGNTTKGNLEDILSYPRDSDCVHQALKNLSSSGFISASQIFHSPDLILKKNFVNASQTLYGSQPMVLSNDSEANLALINSWVANQTKNKIVSLLKSLPPETKLVLVNTIYLKAKWKITFNPKKTSQETFYPKTSKVKVKVSMMKSEKYPVTHFTDPNLKAKVGRLPLSDDLSLVILLPQHLGIQLAEVEQGLSSSVFGAILEKLEKSKSQSTLLTMPRLKVNTSQDLLEILEKMEFFDFSYDLNLCGLTDDPEVQVSAARHQTTLELNEAGVEASAASTISLARSIPIFEVKQPFIFLLWHQKYKFPVFMGRVYDPTF</sequence>
<keyword evidence="4" id="KW-0646">Protease inhibitor</keyword>
<dbReference type="FunFam" id="3.30.497.10:FF:000013">
    <property type="entry name" value="Serpin family G member 1"/>
    <property type="match status" value="1"/>
</dbReference>
<evidence type="ECO:0000313" key="20">
    <source>
        <dbReference type="RefSeq" id="XP_020830034.1"/>
    </source>
</evidence>
<dbReference type="RefSeq" id="XP_020830035.1">
    <property type="nucleotide sequence ID" value="XM_020974376.1"/>
</dbReference>
<feature type="compositionally biased region" description="Basic and acidic residues" evidence="12">
    <location>
        <begin position="65"/>
        <end position="86"/>
    </location>
</feature>
<dbReference type="InterPro" id="IPR036186">
    <property type="entry name" value="Serpin_sf"/>
</dbReference>
<dbReference type="CTD" id="710"/>
<keyword evidence="8" id="KW-0094">Blood coagulation</keyword>
<evidence type="ECO:0000256" key="8">
    <source>
        <dbReference type="ARBA" id="ARBA00023084"/>
    </source>
</evidence>
<keyword evidence="6 13" id="KW-0732">Signal</keyword>
<dbReference type="OMA" id="FELSSCT"/>
<keyword evidence="9" id="KW-0325">Glycoprotein</keyword>
<feature type="compositionally biased region" description="Polar residues" evidence="12">
    <location>
        <begin position="53"/>
        <end position="64"/>
    </location>
</feature>
<name>A0A6P5JG21_PHACI</name>
<organism evidence="15 20">
    <name type="scientific">Phascolarctos cinereus</name>
    <name type="common">Koala</name>
    <dbReference type="NCBI Taxonomy" id="38626"/>
    <lineage>
        <taxon>Eukaryota</taxon>
        <taxon>Metazoa</taxon>
        <taxon>Chordata</taxon>
        <taxon>Craniata</taxon>
        <taxon>Vertebrata</taxon>
        <taxon>Euteleostomi</taxon>
        <taxon>Mammalia</taxon>
        <taxon>Metatheria</taxon>
        <taxon>Diprotodontia</taxon>
        <taxon>Phascolarctidae</taxon>
        <taxon>Phascolarctos</taxon>
    </lineage>
</organism>
<keyword evidence="7" id="KW-0722">Serine protease inhibitor</keyword>
<evidence type="ECO:0000313" key="18">
    <source>
        <dbReference type="RefSeq" id="XP_020830032.1"/>
    </source>
</evidence>
<dbReference type="Proteomes" id="UP000515140">
    <property type="component" value="Unplaced"/>
</dbReference>
<dbReference type="SMART" id="SM00093">
    <property type="entry name" value="SERPIN"/>
    <property type="match status" value="1"/>
</dbReference>
<dbReference type="GO" id="GO:0007596">
    <property type="term" value="P:blood coagulation"/>
    <property type="evidence" value="ECO:0007669"/>
    <property type="project" value="UniProtKB-KW"/>
</dbReference>
<dbReference type="GO" id="GO:0042730">
    <property type="term" value="P:fibrinolysis"/>
    <property type="evidence" value="ECO:0007669"/>
    <property type="project" value="UniProtKB-KW"/>
</dbReference>
<proteinExistence type="inferred from homology"/>
<feature type="region of interest" description="Disordered" evidence="12">
    <location>
        <begin position="26"/>
        <end position="146"/>
    </location>
</feature>
<evidence type="ECO:0000313" key="19">
    <source>
        <dbReference type="RefSeq" id="XP_020830033.1"/>
    </source>
</evidence>
<feature type="domain" description="Serpin" evidence="14">
    <location>
        <begin position="175"/>
        <end position="524"/>
    </location>
</feature>
<evidence type="ECO:0000256" key="3">
    <source>
        <dbReference type="ARBA" id="ARBA00022525"/>
    </source>
</evidence>
<gene>
    <name evidence="16 17 18 19 20 21" type="primary">SERPING1</name>
</gene>
<dbReference type="CDD" id="cd02050">
    <property type="entry name" value="serpinG1_C1-INH"/>
    <property type="match status" value="1"/>
</dbReference>
<feature type="chain" id="PRO_5044648221" evidence="13">
    <location>
        <begin position="21"/>
        <end position="526"/>
    </location>
</feature>
<dbReference type="RefSeq" id="XP_020830031.1">
    <property type="nucleotide sequence ID" value="XM_020974372.1"/>
</dbReference>
<evidence type="ECO:0000313" key="16">
    <source>
        <dbReference type="RefSeq" id="XP_020830029.1"/>
    </source>
</evidence>
<dbReference type="RefSeq" id="XP_020830032.1">
    <property type="nucleotide sequence ID" value="XM_020974373.1"/>
</dbReference>
<evidence type="ECO:0000256" key="2">
    <source>
        <dbReference type="ARBA" id="ARBA00009500"/>
    </source>
</evidence>